<dbReference type="Proteomes" id="UP000003155">
    <property type="component" value="Unassembled WGS sequence"/>
</dbReference>
<dbReference type="EMBL" id="AEXO01000115">
    <property type="protein sequence ID" value="EGC85012.1"/>
    <property type="molecule type" value="Genomic_DNA"/>
</dbReference>
<evidence type="ECO:0008006" key="3">
    <source>
        <dbReference type="Google" id="ProtNLM"/>
    </source>
</evidence>
<protein>
    <recommendedName>
        <fullName evidence="3">Dehydrogenase</fullName>
    </recommendedName>
</protein>
<reference evidence="1 2" key="1">
    <citation type="submission" date="2011-02" db="EMBL/GenBank/DDBJ databases">
        <authorList>
            <person name="Durkin A.S."/>
            <person name="Madupu R."/>
            <person name="Torralba M."/>
            <person name="Gillis M."/>
            <person name="Methe B."/>
            <person name="Sutton G."/>
            <person name="Nelson K.E."/>
        </authorList>
    </citation>
    <scope>NUCLEOTIDE SEQUENCE [LARGE SCALE GENOMIC DNA]</scope>
    <source>
        <strain evidence="1 2">CRIS 18C-A</strain>
    </source>
</reference>
<name>F0HB02_9BACT</name>
<organism evidence="1 2">
    <name type="scientific">Prevotella denticola CRIS 18C-A</name>
    <dbReference type="NCBI Taxonomy" id="944557"/>
    <lineage>
        <taxon>Bacteria</taxon>
        <taxon>Pseudomonadati</taxon>
        <taxon>Bacteroidota</taxon>
        <taxon>Bacteroidia</taxon>
        <taxon>Bacteroidales</taxon>
        <taxon>Prevotellaceae</taxon>
        <taxon>Prevotella</taxon>
    </lineage>
</organism>
<accession>F0HB02</accession>
<dbReference type="RefSeq" id="WP_004354722.1">
    <property type="nucleotide sequence ID" value="NZ_AEXO01000115.1"/>
</dbReference>
<proteinExistence type="predicted"/>
<keyword evidence="2" id="KW-1185">Reference proteome</keyword>
<sequence length="43" mass="5334">MADNYLERHREDYEQRKAVWLRKRKHLRKLSKGRLQKPADEAL</sequence>
<evidence type="ECO:0000313" key="1">
    <source>
        <dbReference type="EMBL" id="EGC85012.1"/>
    </source>
</evidence>
<dbReference type="AlphaFoldDB" id="F0HB02"/>
<comment type="caution">
    <text evidence="1">The sequence shown here is derived from an EMBL/GenBank/DDBJ whole genome shotgun (WGS) entry which is preliminary data.</text>
</comment>
<gene>
    <name evidence="1" type="ORF">HMPREF9303_2142</name>
</gene>
<evidence type="ECO:0000313" key="2">
    <source>
        <dbReference type="Proteomes" id="UP000003155"/>
    </source>
</evidence>
<dbReference type="GeneID" id="66712008"/>